<dbReference type="Pfam" id="PF02875">
    <property type="entry name" value="Mur_ligase_C"/>
    <property type="match status" value="1"/>
</dbReference>
<evidence type="ECO:0000256" key="7">
    <source>
        <dbReference type="ARBA" id="ARBA00019357"/>
    </source>
</evidence>
<reference evidence="24 25" key="1">
    <citation type="submission" date="2017-05" db="EMBL/GenBank/DDBJ databases">
        <title>Genomic insights into alkan degradation activity of Oleiphilus messinensis.</title>
        <authorList>
            <person name="Kozyavkin S.A."/>
            <person name="Slesarev A.I."/>
            <person name="Golyshin P.N."/>
            <person name="Korzhenkov A."/>
            <person name="Golyshina O.N."/>
            <person name="Toshchakov S.V."/>
        </authorList>
    </citation>
    <scope>NUCLEOTIDE SEQUENCE [LARGE SCALE GENOMIC DNA]</scope>
    <source>
        <strain evidence="24 25">ME102</strain>
    </source>
</reference>
<comment type="pathway">
    <text evidence="3">Cofactor biosynthesis; tetrahydrofolylpolyglutamate biosynthesis.</text>
</comment>
<evidence type="ECO:0000256" key="4">
    <source>
        <dbReference type="ARBA" id="ARBA00008276"/>
    </source>
</evidence>
<evidence type="ECO:0000256" key="12">
    <source>
        <dbReference type="ARBA" id="ARBA00022842"/>
    </source>
</evidence>
<dbReference type="InterPro" id="IPR004101">
    <property type="entry name" value="Mur_ligase_C"/>
</dbReference>
<evidence type="ECO:0000256" key="2">
    <source>
        <dbReference type="ARBA" id="ARBA00004799"/>
    </source>
</evidence>
<comment type="catalytic activity">
    <reaction evidence="17">
        <text>(6S)-5,6,7,8-tetrahydrofolyl-(gamma-L-Glu)(n) + L-glutamate + ATP = (6S)-5,6,7,8-tetrahydrofolyl-(gamma-L-Glu)(n+1) + ADP + phosphate + H(+)</text>
        <dbReference type="Rhea" id="RHEA:10580"/>
        <dbReference type="Rhea" id="RHEA-COMP:14738"/>
        <dbReference type="Rhea" id="RHEA-COMP:14740"/>
        <dbReference type="ChEBI" id="CHEBI:15378"/>
        <dbReference type="ChEBI" id="CHEBI:29985"/>
        <dbReference type="ChEBI" id="CHEBI:30616"/>
        <dbReference type="ChEBI" id="CHEBI:43474"/>
        <dbReference type="ChEBI" id="CHEBI:141005"/>
        <dbReference type="ChEBI" id="CHEBI:456216"/>
        <dbReference type="EC" id="6.3.2.17"/>
    </reaction>
</comment>
<dbReference type="GO" id="GO:0046872">
    <property type="term" value="F:metal ion binding"/>
    <property type="evidence" value="ECO:0007669"/>
    <property type="project" value="UniProtKB-KW"/>
</dbReference>
<dbReference type="OrthoDB" id="9809356at2"/>
<evidence type="ECO:0000256" key="20">
    <source>
        <dbReference type="ARBA" id="ARBA00049161"/>
    </source>
</evidence>
<evidence type="ECO:0000256" key="3">
    <source>
        <dbReference type="ARBA" id="ARBA00005150"/>
    </source>
</evidence>
<dbReference type="UniPathway" id="UPA00077">
    <property type="reaction ID" value="UER00157"/>
</dbReference>
<keyword evidence="10 21" id="KW-0547">Nucleotide-binding</keyword>
<evidence type="ECO:0000256" key="14">
    <source>
        <dbReference type="ARBA" id="ARBA00030048"/>
    </source>
</evidence>
<evidence type="ECO:0000256" key="16">
    <source>
        <dbReference type="ARBA" id="ARBA00032510"/>
    </source>
</evidence>
<feature type="domain" description="Mur ligase central" evidence="23">
    <location>
        <begin position="56"/>
        <end position="229"/>
    </location>
</feature>
<comment type="function">
    <text evidence="1">Functions in two distinct reactions of the de novo folate biosynthetic pathway. Catalyzes the addition of a glutamate residue to dihydropteroate (7,8-dihydropteroate or H2Pte) to form dihydrofolate (7,8-dihydrofolate monoglutamate or H2Pte-Glu). Also catalyzes successive additions of L-glutamate to tetrahydrofolate or 10-formyltetrahydrofolate or 5,10-methylenetetrahydrofolate, leading to folylpolyglutamate derivatives.</text>
</comment>
<comment type="similarity">
    <text evidence="4 21">Belongs to the folylpolyglutamate synthase family.</text>
</comment>
<dbReference type="PROSITE" id="PS01011">
    <property type="entry name" value="FOLYLPOLYGLU_SYNT_1"/>
    <property type="match status" value="1"/>
</dbReference>
<comment type="catalytic activity">
    <reaction evidence="20">
        <text>7,8-dihydropteroate + L-glutamate + ATP = 7,8-dihydrofolate + ADP + phosphate + H(+)</text>
        <dbReference type="Rhea" id="RHEA:23584"/>
        <dbReference type="ChEBI" id="CHEBI:15378"/>
        <dbReference type="ChEBI" id="CHEBI:17839"/>
        <dbReference type="ChEBI" id="CHEBI:29985"/>
        <dbReference type="ChEBI" id="CHEBI:30616"/>
        <dbReference type="ChEBI" id="CHEBI:43474"/>
        <dbReference type="ChEBI" id="CHEBI:57451"/>
        <dbReference type="ChEBI" id="CHEBI:456216"/>
        <dbReference type="EC" id="6.3.2.12"/>
    </reaction>
</comment>
<gene>
    <name evidence="24" type="ORF">OLMES_3271</name>
</gene>
<dbReference type="SUPFAM" id="SSF53244">
    <property type="entry name" value="MurD-like peptide ligases, peptide-binding domain"/>
    <property type="match status" value="1"/>
</dbReference>
<keyword evidence="12" id="KW-0460">Magnesium</keyword>
<dbReference type="GO" id="GO:0004326">
    <property type="term" value="F:tetrahydrofolylpolyglutamate synthase activity"/>
    <property type="evidence" value="ECO:0007669"/>
    <property type="project" value="UniProtKB-EC"/>
</dbReference>
<dbReference type="SUPFAM" id="SSF53623">
    <property type="entry name" value="MurD-like peptide ligases, catalytic domain"/>
    <property type="match status" value="1"/>
</dbReference>
<evidence type="ECO:0000259" key="23">
    <source>
        <dbReference type="Pfam" id="PF08245"/>
    </source>
</evidence>
<evidence type="ECO:0000256" key="17">
    <source>
        <dbReference type="ARBA" id="ARBA00047493"/>
    </source>
</evidence>
<accession>A0A1Y0I9V9</accession>
<evidence type="ECO:0000256" key="15">
    <source>
        <dbReference type="ARBA" id="ARBA00030592"/>
    </source>
</evidence>
<dbReference type="InterPro" id="IPR018109">
    <property type="entry name" value="Folylpolyglutamate_synth_CS"/>
</dbReference>
<evidence type="ECO:0000313" key="25">
    <source>
        <dbReference type="Proteomes" id="UP000196027"/>
    </source>
</evidence>
<dbReference type="Gene3D" id="3.90.190.20">
    <property type="entry name" value="Mur ligase, C-terminal domain"/>
    <property type="match status" value="1"/>
</dbReference>
<organism evidence="24 25">
    <name type="scientific">Oleiphilus messinensis</name>
    <dbReference type="NCBI Taxonomy" id="141451"/>
    <lineage>
        <taxon>Bacteria</taxon>
        <taxon>Pseudomonadati</taxon>
        <taxon>Pseudomonadota</taxon>
        <taxon>Gammaproteobacteria</taxon>
        <taxon>Oceanospirillales</taxon>
        <taxon>Oleiphilaceae</taxon>
        <taxon>Oleiphilus</taxon>
    </lineage>
</organism>
<comment type="pathway">
    <text evidence="2">Cofactor biosynthesis; tetrahydrofolate biosynthesis; 7,8-dihydrofolate from 2-amino-4-hydroxy-6-hydroxymethyl-7,8-dihydropteridine diphosphate and 4-aminobenzoate: step 2/2.</text>
</comment>
<dbReference type="EMBL" id="CP021425">
    <property type="protein sequence ID" value="ARU57312.1"/>
    <property type="molecule type" value="Genomic_DNA"/>
</dbReference>
<keyword evidence="8 21" id="KW-0436">Ligase</keyword>
<evidence type="ECO:0000256" key="10">
    <source>
        <dbReference type="ARBA" id="ARBA00022741"/>
    </source>
</evidence>
<dbReference type="PANTHER" id="PTHR11136">
    <property type="entry name" value="FOLYLPOLYGLUTAMATE SYNTHASE-RELATED"/>
    <property type="match status" value="1"/>
</dbReference>
<evidence type="ECO:0000256" key="6">
    <source>
        <dbReference type="ARBA" id="ARBA00013025"/>
    </source>
</evidence>
<sequence>MSNLAHKKSLAQWLAYIETMHCSEIDMGLDRILLVYRKLQKNNGRKGKPGAKVITVAGTNGKGSTVAVIERLLLNKGAQVGCYTSPHIERFNERVRVNGIEVEDQKLVDSFVRVEAARGKTSLTYFEYTTLVAFDVFAQSSLDYAVLEVGLGGRLDAVNIIDPDLAIITSVDLDHMDWLGDDREKIGFEKAGILRFGQSAIYAEANPPSSVLQQVQAQKVTLLRLGQAYGQLDAGDDGGNCTDNLADSVTARFRVIPFVAGQKTDSESVSEVHFQLPPHVLPLQNRMAAIQAVLLLGESLVQSEVDRCFRDMVVPGRLELIDAARHLWVDVGHNPHAARFLAGRIAALKLQHPGKRCCVLFSMLSDKDIESVTEILKPVVDVWYLFPLSVPRACSLEQLESLARKQTLEFKSFGSAGDALRDLLQSEPDKTPTQFNIACGSFYTVAAVKNEWKRLNGK</sequence>
<evidence type="ECO:0000256" key="9">
    <source>
        <dbReference type="ARBA" id="ARBA00022723"/>
    </source>
</evidence>
<evidence type="ECO:0000256" key="19">
    <source>
        <dbReference type="ARBA" id="ARBA00049035"/>
    </source>
</evidence>
<comment type="catalytic activity">
    <reaction evidence="19">
        <text>(6R)-5,10-methylenetetrahydrofolyl-(gamma-L-Glu)(n) + L-glutamate + ATP = (6R)-5,10-methylenetetrahydrofolyl-(gamma-L-Glu)(n+1) + ADP + phosphate + H(+)</text>
        <dbReference type="Rhea" id="RHEA:51912"/>
        <dbReference type="Rhea" id="RHEA-COMP:13257"/>
        <dbReference type="Rhea" id="RHEA-COMP:13258"/>
        <dbReference type="ChEBI" id="CHEBI:15378"/>
        <dbReference type="ChEBI" id="CHEBI:29985"/>
        <dbReference type="ChEBI" id="CHEBI:30616"/>
        <dbReference type="ChEBI" id="CHEBI:43474"/>
        <dbReference type="ChEBI" id="CHEBI:136572"/>
        <dbReference type="ChEBI" id="CHEBI:456216"/>
        <dbReference type="EC" id="6.3.2.17"/>
    </reaction>
</comment>
<dbReference type="PIRSF" id="PIRSF001563">
    <property type="entry name" value="Folylpolyglu_synth"/>
    <property type="match status" value="1"/>
</dbReference>
<feature type="domain" description="Mur ligase C-terminal" evidence="22">
    <location>
        <begin position="316"/>
        <end position="425"/>
    </location>
</feature>
<dbReference type="RefSeq" id="WP_087462218.1">
    <property type="nucleotide sequence ID" value="NZ_CP021425.1"/>
</dbReference>
<protein>
    <recommendedName>
        <fullName evidence="7">Dihydrofolate synthase/folylpolyglutamate synthase</fullName>
        <ecNumber evidence="5">6.3.2.12</ecNumber>
        <ecNumber evidence="6">6.3.2.17</ecNumber>
    </recommendedName>
    <alternativeName>
        <fullName evidence="16">Folylpoly-gamma-glutamate synthetase-dihydrofolate synthetase</fullName>
    </alternativeName>
    <alternativeName>
        <fullName evidence="14">Folylpolyglutamate synthetase</fullName>
    </alternativeName>
    <alternativeName>
        <fullName evidence="15">Tetrahydrofolylpolyglutamate synthase</fullName>
    </alternativeName>
</protein>
<keyword evidence="9" id="KW-0479">Metal-binding</keyword>
<dbReference type="EC" id="6.3.2.12" evidence="5"/>
<keyword evidence="13" id="KW-0289">Folate biosynthesis</keyword>
<evidence type="ECO:0000256" key="18">
    <source>
        <dbReference type="ARBA" id="ARBA00047808"/>
    </source>
</evidence>
<name>A0A1Y0I9V9_9GAMM</name>
<dbReference type="Proteomes" id="UP000196027">
    <property type="component" value="Chromosome"/>
</dbReference>
<evidence type="ECO:0000256" key="11">
    <source>
        <dbReference type="ARBA" id="ARBA00022840"/>
    </source>
</evidence>
<dbReference type="GO" id="GO:0005737">
    <property type="term" value="C:cytoplasm"/>
    <property type="evidence" value="ECO:0007669"/>
    <property type="project" value="TreeGrafter"/>
</dbReference>
<keyword evidence="25" id="KW-1185">Reference proteome</keyword>
<dbReference type="AlphaFoldDB" id="A0A1Y0I9V9"/>
<proteinExistence type="inferred from homology"/>
<dbReference type="Gene3D" id="3.40.1190.10">
    <property type="entry name" value="Mur-like, catalytic domain"/>
    <property type="match status" value="1"/>
</dbReference>
<dbReference type="InterPro" id="IPR036615">
    <property type="entry name" value="Mur_ligase_C_dom_sf"/>
</dbReference>
<dbReference type="KEGG" id="ome:OLMES_3271"/>
<evidence type="ECO:0000256" key="8">
    <source>
        <dbReference type="ARBA" id="ARBA00022598"/>
    </source>
</evidence>
<dbReference type="InterPro" id="IPR036565">
    <property type="entry name" value="Mur-like_cat_sf"/>
</dbReference>
<dbReference type="GO" id="GO:0046654">
    <property type="term" value="P:tetrahydrofolate biosynthetic process"/>
    <property type="evidence" value="ECO:0007669"/>
    <property type="project" value="UniProtKB-UniPathway"/>
</dbReference>
<dbReference type="GO" id="GO:0008841">
    <property type="term" value="F:dihydrofolate synthase activity"/>
    <property type="evidence" value="ECO:0007669"/>
    <property type="project" value="UniProtKB-EC"/>
</dbReference>
<dbReference type="GO" id="GO:0046656">
    <property type="term" value="P:folic acid biosynthetic process"/>
    <property type="evidence" value="ECO:0007669"/>
    <property type="project" value="UniProtKB-KW"/>
</dbReference>
<evidence type="ECO:0000256" key="21">
    <source>
        <dbReference type="PIRNR" id="PIRNR001563"/>
    </source>
</evidence>
<keyword evidence="11 21" id="KW-0067">ATP-binding</keyword>
<evidence type="ECO:0000313" key="24">
    <source>
        <dbReference type="EMBL" id="ARU57312.1"/>
    </source>
</evidence>
<dbReference type="Pfam" id="PF08245">
    <property type="entry name" value="Mur_ligase_M"/>
    <property type="match status" value="1"/>
</dbReference>
<dbReference type="InterPro" id="IPR001645">
    <property type="entry name" value="Folylpolyglutamate_synth"/>
</dbReference>
<dbReference type="GO" id="GO:0005524">
    <property type="term" value="F:ATP binding"/>
    <property type="evidence" value="ECO:0007669"/>
    <property type="project" value="UniProtKB-KW"/>
</dbReference>
<dbReference type="InterPro" id="IPR013221">
    <property type="entry name" value="Mur_ligase_cen"/>
</dbReference>
<comment type="catalytic activity">
    <reaction evidence="18">
        <text>10-formyltetrahydrofolyl-(gamma-L-Glu)(n) + L-glutamate + ATP = 10-formyltetrahydrofolyl-(gamma-L-Glu)(n+1) + ADP + phosphate + H(+)</text>
        <dbReference type="Rhea" id="RHEA:51904"/>
        <dbReference type="Rhea" id="RHEA-COMP:13088"/>
        <dbReference type="Rhea" id="RHEA-COMP:14300"/>
        <dbReference type="ChEBI" id="CHEBI:15378"/>
        <dbReference type="ChEBI" id="CHEBI:29985"/>
        <dbReference type="ChEBI" id="CHEBI:30616"/>
        <dbReference type="ChEBI" id="CHEBI:43474"/>
        <dbReference type="ChEBI" id="CHEBI:134413"/>
        <dbReference type="ChEBI" id="CHEBI:456216"/>
        <dbReference type="EC" id="6.3.2.17"/>
    </reaction>
</comment>
<dbReference type="PANTHER" id="PTHR11136:SF0">
    <property type="entry name" value="DIHYDROFOLATE SYNTHETASE-RELATED"/>
    <property type="match status" value="1"/>
</dbReference>
<evidence type="ECO:0000256" key="5">
    <source>
        <dbReference type="ARBA" id="ARBA00013023"/>
    </source>
</evidence>
<evidence type="ECO:0000256" key="1">
    <source>
        <dbReference type="ARBA" id="ARBA00002714"/>
    </source>
</evidence>
<evidence type="ECO:0000259" key="22">
    <source>
        <dbReference type="Pfam" id="PF02875"/>
    </source>
</evidence>
<dbReference type="NCBIfam" id="TIGR01499">
    <property type="entry name" value="folC"/>
    <property type="match status" value="1"/>
</dbReference>
<evidence type="ECO:0000256" key="13">
    <source>
        <dbReference type="ARBA" id="ARBA00022909"/>
    </source>
</evidence>
<dbReference type="EC" id="6.3.2.17" evidence="6"/>